<evidence type="ECO:0008006" key="4">
    <source>
        <dbReference type="Google" id="ProtNLM"/>
    </source>
</evidence>
<evidence type="ECO:0000313" key="2">
    <source>
        <dbReference type="EMBL" id="MFD0933547.1"/>
    </source>
</evidence>
<accession>A0ABW3GTZ8</accession>
<evidence type="ECO:0000313" key="3">
    <source>
        <dbReference type="Proteomes" id="UP001597049"/>
    </source>
</evidence>
<sequence>MRIKLTKKKLYTHLILGLVWSGFGVIYILLNDENVNWLGIGFIAIGLFDILHYVYDSKHQYLLIENGVIRKNILYGFKNKIDIDDIHQIKSEGGNYILKSDLNTFKIDPGLIEKNSLEDLNKFLKDLDLPSDKNFLTS</sequence>
<reference evidence="3" key="1">
    <citation type="journal article" date="2019" name="Int. J. Syst. Evol. Microbiol.">
        <title>The Global Catalogue of Microorganisms (GCM) 10K type strain sequencing project: providing services to taxonomists for standard genome sequencing and annotation.</title>
        <authorList>
            <consortium name="The Broad Institute Genomics Platform"/>
            <consortium name="The Broad Institute Genome Sequencing Center for Infectious Disease"/>
            <person name="Wu L."/>
            <person name="Ma J."/>
        </authorList>
    </citation>
    <scope>NUCLEOTIDE SEQUENCE [LARGE SCALE GENOMIC DNA]</scope>
    <source>
        <strain evidence="3">CCUG 56752</strain>
    </source>
</reference>
<keyword evidence="3" id="KW-1185">Reference proteome</keyword>
<keyword evidence="1" id="KW-1133">Transmembrane helix</keyword>
<evidence type="ECO:0000256" key="1">
    <source>
        <dbReference type="SAM" id="Phobius"/>
    </source>
</evidence>
<name>A0ABW3GTZ8_9FLAO</name>
<dbReference type="RefSeq" id="WP_379658840.1">
    <property type="nucleotide sequence ID" value="NZ_JBHTIV010000023.1"/>
</dbReference>
<feature type="transmembrane region" description="Helical" evidence="1">
    <location>
        <begin position="36"/>
        <end position="55"/>
    </location>
</feature>
<keyword evidence="1" id="KW-0812">Transmembrane</keyword>
<feature type="transmembrane region" description="Helical" evidence="1">
    <location>
        <begin position="12"/>
        <end position="30"/>
    </location>
</feature>
<gene>
    <name evidence="2" type="ORF">ACFQ0R_13155</name>
</gene>
<dbReference type="EMBL" id="JBHTIV010000023">
    <property type="protein sequence ID" value="MFD0933547.1"/>
    <property type="molecule type" value="Genomic_DNA"/>
</dbReference>
<protein>
    <recommendedName>
        <fullName evidence="4">PH domain-containing protein</fullName>
    </recommendedName>
</protein>
<comment type="caution">
    <text evidence="2">The sequence shown here is derived from an EMBL/GenBank/DDBJ whole genome shotgun (WGS) entry which is preliminary data.</text>
</comment>
<keyword evidence="1" id="KW-0472">Membrane</keyword>
<organism evidence="2 3">
    <name type="scientific">Psychroflexus salinarum</name>
    <dbReference type="NCBI Taxonomy" id="546024"/>
    <lineage>
        <taxon>Bacteria</taxon>
        <taxon>Pseudomonadati</taxon>
        <taxon>Bacteroidota</taxon>
        <taxon>Flavobacteriia</taxon>
        <taxon>Flavobacteriales</taxon>
        <taxon>Flavobacteriaceae</taxon>
        <taxon>Psychroflexus</taxon>
    </lineage>
</organism>
<dbReference type="Proteomes" id="UP001597049">
    <property type="component" value="Unassembled WGS sequence"/>
</dbReference>
<proteinExistence type="predicted"/>